<dbReference type="PROSITE" id="PS50235">
    <property type="entry name" value="USP_3"/>
    <property type="match status" value="1"/>
</dbReference>
<dbReference type="SUPFAM" id="SSF57850">
    <property type="entry name" value="RING/U-box"/>
    <property type="match status" value="1"/>
</dbReference>
<dbReference type="GO" id="GO:0000245">
    <property type="term" value="P:spliceosomal complex assembly"/>
    <property type="evidence" value="ECO:0007669"/>
    <property type="project" value="InterPro"/>
</dbReference>
<comment type="caution">
    <text evidence="14">The sequence shown here is derived from an EMBL/GenBank/DDBJ whole genome shotgun (WGS) entry which is preliminary data.</text>
</comment>
<dbReference type="SUPFAM" id="SSF54001">
    <property type="entry name" value="Cysteine proteinases"/>
    <property type="match status" value="1"/>
</dbReference>
<dbReference type="GO" id="GO:0005681">
    <property type="term" value="C:spliceosomal complex"/>
    <property type="evidence" value="ECO:0007669"/>
    <property type="project" value="UniProtKB-KW"/>
</dbReference>
<evidence type="ECO:0000256" key="6">
    <source>
        <dbReference type="ARBA" id="ARBA00022771"/>
    </source>
</evidence>
<evidence type="ECO:0000256" key="10">
    <source>
        <dbReference type="PROSITE-ProRule" id="PRU00502"/>
    </source>
</evidence>
<dbReference type="InterPro" id="IPR013083">
    <property type="entry name" value="Znf_RING/FYVE/PHD"/>
</dbReference>
<evidence type="ECO:0000256" key="11">
    <source>
        <dbReference type="SAM" id="MobiDB-lite"/>
    </source>
</evidence>
<sequence>MSKRHAELPLEQDFSGSPVSKKVRVEEDDPDLPNGAVPALQSEELRQDDRNVDILGAAEIEAEELEEGEKDPSRLLDIDEDAPVLSAPKRQSAPMEGYGDLYLDTINRGILDFDFEKLCSISLSNVNVYACLVCGKYFQGRGPKSHAYFHALEVGHHVFINIGTKKVYVLPEGYEVNNKSLEDIKYVVDPHYTKSQVVKLDKEVHDAWDLSGARYRPGFVGMNNIKANDYVNVVAQLLAHVLPIRNFFLLHEFPTPGTPEIILRFSTLVRKLWNPKAFRSHVSPHELLQEIAVRSSKRFTLTNQADPVDFLSWFLNTLHLALGGSKKPSSAPTSVIHAAFQGRVRIESQAITAHSDTQNARLVFTESATINSQVTPFLILTLDLPPTPLFQSSSRESSIPQVPLTTLLNKYNGYTASEKLAHRVRHRLLHPLPPYLFFHIKRFSKNRFVSERNPTIVTFPSPHNLDMSPYVEPNPNVWSPSEPILYDLVANIILDPAIAAPGEMDDAADKGVNSASGTGSSSSGAGGGSKKVSWLVQLHDKAMEAENARVKNSGSTEKQKQGPEWLEIQDLFVNRTESETLFTREGYLMVWERRKVPGNKGKERA</sequence>
<dbReference type="Gene3D" id="3.30.40.10">
    <property type="entry name" value="Zinc/RING finger domain, C3HC4 (zinc finger)"/>
    <property type="match status" value="1"/>
</dbReference>
<dbReference type="InterPro" id="IPR033809">
    <property type="entry name" value="USP39"/>
</dbReference>
<dbReference type="InterPro" id="IPR028889">
    <property type="entry name" value="USP"/>
</dbReference>
<evidence type="ECO:0000256" key="9">
    <source>
        <dbReference type="ARBA" id="ARBA00023242"/>
    </source>
</evidence>
<feature type="compositionally biased region" description="Low complexity" evidence="11">
    <location>
        <begin position="514"/>
        <end position="523"/>
    </location>
</feature>
<dbReference type="Pfam" id="PF00443">
    <property type="entry name" value="UCH"/>
    <property type="match status" value="1"/>
</dbReference>
<accession>A0A1V6UVM1</accession>
<evidence type="ECO:0000256" key="1">
    <source>
        <dbReference type="ARBA" id="ARBA00004123"/>
    </source>
</evidence>
<gene>
    <name evidence="14" type="ORF">PENCOP_c004G01198</name>
</gene>
<keyword evidence="7" id="KW-0862">Zinc</keyword>
<comment type="similarity">
    <text evidence="2">Belongs to the peptidase C19 family.</text>
</comment>
<name>A0A1V6UVM1_9EURO</name>
<keyword evidence="3" id="KW-0507">mRNA processing</keyword>
<dbReference type="InterPro" id="IPR001607">
    <property type="entry name" value="Znf_UBP"/>
</dbReference>
<keyword evidence="6 10" id="KW-0863">Zinc-finger</keyword>
<dbReference type="EMBL" id="MDDG01000004">
    <property type="protein sequence ID" value="OQE42438.1"/>
    <property type="molecule type" value="Genomic_DNA"/>
</dbReference>
<proteinExistence type="inferred from homology"/>
<organism evidence="14 15">
    <name type="scientific">Penicillium coprophilum</name>
    <dbReference type="NCBI Taxonomy" id="36646"/>
    <lineage>
        <taxon>Eukaryota</taxon>
        <taxon>Fungi</taxon>
        <taxon>Dikarya</taxon>
        <taxon>Ascomycota</taxon>
        <taxon>Pezizomycotina</taxon>
        <taxon>Eurotiomycetes</taxon>
        <taxon>Eurotiomycetidae</taxon>
        <taxon>Eurotiales</taxon>
        <taxon>Aspergillaceae</taxon>
        <taxon>Penicillium</taxon>
    </lineage>
</organism>
<dbReference type="Proteomes" id="UP000191500">
    <property type="component" value="Unassembled WGS sequence"/>
</dbReference>
<keyword evidence="15" id="KW-1185">Reference proteome</keyword>
<evidence type="ECO:0000313" key="15">
    <source>
        <dbReference type="Proteomes" id="UP000191500"/>
    </source>
</evidence>
<dbReference type="SMART" id="SM00290">
    <property type="entry name" value="ZnF_UBP"/>
    <property type="match status" value="1"/>
</dbReference>
<comment type="subcellular location">
    <subcellularLocation>
        <location evidence="1">Nucleus</location>
    </subcellularLocation>
</comment>
<dbReference type="STRING" id="36646.A0A1V6UVM1"/>
<dbReference type="PANTHER" id="PTHR21646:SF16">
    <property type="entry name" value="U4_U6.U5 TRI-SNRNP-ASSOCIATED PROTEIN 2"/>
    <property type="match status" value="1"/>
</dbReference>
<dbReference type="PROSITE" id="PS50271">
    <property type="entry name" value="ZF_UBP"/>
    <property type="match status" value="1"/>
</dbReference>
<evidence type="ECO:0000256" key="7">
    <source>
        <dbReference type="ARBA" id="ARBA00022833"/>
    </source>
</evidence>
<dbReference type="PANTHER" id="PTHR21646">
    <property type="entry name" value="UBIQUITIN CARBOXYL-TERMINAL HYDROLASE"/>
    <property type="match status" value="1"/>
</dbReference>
<dbReference type="InterPro" id="IPR001394">
    <property type="entry name" value="Peptidase_C19_UCH"/>
</dbReference>
<reference evidence="15" key="1">
    <citation type="journal article" date="2017" name="Nat. Microbiol.">
        <title>Global analysis of biosynthetic gene clusters reveals vast potential of secondary metabolite production in Penicillium species.</title>
        <authorList>
            <person name="Nielsen J.C."/>
            <person name="Grijseels S."/>
            <person name="Prigent S."/>
            <person name="Ji B."/>
            <person name="Dainat J."/>
            <person name="Nielsen K.F."/>
            <person name="Frisvad J.C."/>
            <person name="Workman M."/>
            <person name="Nielsen J."/>
        </authorList>
    </citation>
    <scope>NUCLEOTIDE SEQUENCE [LARGE SCALE GENOMIC DNA]</scope>
    <source>
        <strain evidence="15">IBT 31321</strain>
    </source>
</reference>
<dbReference type="CDD" id="cd02669">
    <property type="entry name" value="Peptidase_C19M"/>
    <property type="match status" value="1"/>
</dbReference>
<keyword evidence="5" id="KW-0747">Spliceosome</keyword>
<keyword evidence="4" id="KW-0479">Metal-binding</keyword>
<dbReference type="GO" id="GO:0016579">
    <property type="term" value="P:protein deubiquitination"/>
    <property type="evidence" value="ECO:0007669"/>
    <property type="project" value="InterPro"/>
</dbReference>
<dbReference type="FunFam" id="3.30.40.10:FF:000068">
    <property type="entry name" value="U4/U6.U5 tri-snRNP-associated protein 2"/>
    <property type="match status" value="1"/>
</dbReference>
<protein>
    <recommendedName>
        <fullName evidence="16">UBP-type domain-containing protein</fullName>
    </recommendedName>
</protein>
<feature type="region of interest" description="Disordered" evidence="11">
    <location>
        <begin position="509"/>
        <end position="530"/>
    </location>
</feature>
<keyword evidence="8" id="KW-0508">mRNA splicing</keyword>
<dbReference type="Gene3D" id="3.90.70.10">
    <property type="entry name" value="Cysteine proteinases"/>
    <property type="match status" value="1"/>
</dbReference>
<evidence type="ECO:0000313" key="14">
    <source>
        <dbReference type="EMBL" id="OQE42438.1"/>
    </source>
</evidence>
<feature type="domain" description="UBP-type" evidence="13">
    <location>
        <begin position="98"/>
        <end position="195"/>
    </location>
</feature>
<evidence type="ECO:0000259" key="13">
    <source>
        <dbReference type="PROSITE" id="PS50271"/>
    </source>
</evidence>
<evidence type="ECO:0000259" key="12">
    <source>
        <dbReference type="PROSITE" id="PS50235"/>
    </source>
</evidence>
<feature type="domain" description="USP" evidence="12">
    <location>
        <begin position="220"/>
        <end position="594"/>
    </location>
</feature>
<evidence type="ECO:0000256" key="8">
    <source>
        <dbReference type="ARBA" id="ARBA00023187"/>
    </source>
</evidence>
<evidence type="ECO:0000256" key="3">
    <source>
        <dbReference type="ARBA" id="ARBA00022664"/>
    </source>
</evidence>
<dbReference type="GO" id="GO:0008270">
    <property type="term" value="F:zinc ion binding"/>
    <property type="evidence" value="ECO:0007669"/>
    <property type="project" value="UniProtKB-KW"/>
</dbReference>
<dbReference type="InterPro" id="IPR050185">
    <property type="entry name" value="Ub_carboxyl-term_hydrolase"/>
</dbReference>
<dbReference type="AlphaFoldDB" id="A0A1V6UVM1"/>
<evidence type="ECO:0000256" key="4">
    <source>
        <dbReference type="ARBA" id="ARBA00022723"/>
    </source>
</evidence>
<evidence type="ECO:0000256" key="2">
    <source>
        <dbReference type="ARBA" id="ARBA00009085"/>
    </source>
</evidence>
<dbReference type="Pfam" id="PF02148">
    <property type="entry name" value="zf-UBP"/>
    <property type="match status" value="1"/>
</dbReference>
<dbReference type="GO" id="GO:0004843">
    <property type="term" value="F:cysteine-type deubiquitinase activity"/>
    <property type="evidence" value="ECO:0007669"/>
    <property type="project" value="InterPro"/>
</dbReference>
<dbReference type="InterPro" id="IPR038765">
    <property type="entry name" value="Papain-like_cys_pep_sf"/>
</dbReference>
<evidence type="ECO:0008006" key="16">
    <source>
        <dbReference type="Google" id="ProtNLM"/>
    </source>
</evidence>
<evidence type="ECO:0000256" key="5">
    <source>
        <dbReference type="ARBA" id="ARBA00022728"/>
    </source>
</evidence>
<feature type="region of interest" description="Disordered" evidence="11">
    <location>
        <begin position="1"/>
        <end position="43"/>
    </location>
</feature>
<keyword evidence="9" id="KW-0539">Nucleus</keyword>